<sequence length="133" mass="15264">MHRRIRACRARVRKIKKKRGGPGNIRDGTRRAGREREKEIGRERASRRDARRNRREIGCCEEPDEDKTPMGSLWLLCRVRATRRIDKCTLITIDRNGPVSSASPRPRAGVHDLRARAVSNFTCVPRNAGPRRA</sequence>
<keyword evidence="3" id="KW-1185">Reference proteome</keyword>
<gene>
    <name evidence="2" type="ORF">PUN28_015114</name>
</gene>
<accession>A0AAW2F0G3</accession>
<dbReference type="AlphaFoldDB" id="A0AAW2F0G3"/>
<name>A0AAW2F0G3_9HYME</name>
<organism evidence="2 3">
    <name type="scientific">Cardiocondyla obscurior</name>
    <dbReference type="NCBI Taxonomy" id="286306"/>
    <lineage>
        <taxon>Eukaryota</taxon>
        <taxon>Metazoa</taxon>
        <taxon>Ecdysozoa</taxon>
        <taxon>Arthropoda</taxon>
        <taxon>Hexapoda</taxon>
        <taxon>Insecta</taxon>
        <taxon>Pterygota</taxon>
        <taxon>Neoptera</taxon>
        <taxon>Endopterygota</taxon>
        <taxon>Hymenoptera</taxon>
        <taxon>Apocrita</taxon>
        <taxon>Aculeata</taxon>
        <taxon>Formicoidea</taxon>
        <taxon>Formicidae</taxon>
        <taxon>Myrmicinae</taxon>
        <taxon>Cardiocondyla</taxon>
    </lineage>
</organism>
<evidence type="ECO:0000313" key="2">
    <source>
        <dbReference type="EMBL" id="KAL0108353.1"/>
    </source>
</evidence>
<protein>
    <submittedName>
        <fullName evidence="2">Uncharacterized protein</fullName>
    </submittedName>
</protein>
<dbReference type="Proteomes" id="UP001430953">
    <property type="component" value="Unassembled WGS sequence"/>
</dbReference>
<dbReference type="EMBL" id="JADYXP020000016">
    <property type="protein sequence ID" value="KAL0108353.1"/>
    <property type="molecule type" value="Genomic_DNA"/>
</dbReference>
<evidence type="ECO:0000313" key="3">
    <source>
        <dbReference type="Proteomes" id="UP001430953"/>
    </source>
</evidence>
<evidence type="ECO:0000256" key="1">
    <source>
        <dbReference type="SAM" id="MobiDB-lite"/>
    </source>
</evidence>
<proteinExistence type="predicted"/>
<comment type="caution">
    <text evidence="2">The sequence shown here is derived from an EMBL/GenBank/DDBJ whole genome shotgun (WGS) entry which is preliminary data.</text>
</comment>
<feature type="compositionally biased region" description="Basic and acidic residues" evidence="1">
    <location>
        <begin position="27"/>
        <end position="48"/>
    </location>
</feature>
<feature type="region of interest" description="Disordered" evidence="1">
    <location>
        <begin position="16"/>
        <end position="53"/>
    </location>
</feature>
<reference evidence="2 3" key="1">
    <citation type="submission" date="2023-03" db="EMBL/GenBank/DDBJ databases">
        <title>High recombination rates correlate with genetic variation in Cardiocondyla obscurior ants.</title>
        <authorList>
            <person name="Errbii M."/>
        </authorList>
    </citation>
    <scope>NUCLEOTIDE SEQUENCE [LARGE SCALE GENOMIC DNA]</scope>
    <source>
        <strain evidence="2">Alpha-2009</strain>
        <tissue evidence="2">Whole body</tissue>
    </source>
</reference>